<dbReference type="EMBL" id="CP159373">
    <property type="protein sequence ID" value="XCN71405.1"/>
    <property type="molecule type" value="Genomic_DNA"/>
</dbReference>
<dbReference type="AlphaFoldDB" id="A0AAU8LQT5"/>
<accession>A0AAU8LQT5</accession>
<feature type="region of interest" description="Disordered" evidence="2">
    <location>
        <begin position="9"/>
        <end position="38"/>
    </location>
</feature>
<reference evidence="3" key="2">
    <citation type="submission" date="2024-06" db="EMBL/GenBank/DDBJ databases">
        <authorList>
            <person name="Plum-Jensen L.E."/>
            <person name="Schramm A."/>
            <person name="Marshall I.P.G."/>
        </authorList>
    </citation>
    <scope>NUCLEOTIDE SEQUENCE</scope>
    <source>
        <strain evidence="3">Rat1</strain>
    </source>
</reference>
<feature type="coiled-coil region" evidence="1">
    <location>
        <begin position="69"/>
        <end position="200"/>
    </location>
</feature>
<dbReference type="KEGG" id="eaj:Q3M24_13905"/>
<proteinExistence type="predicted"/>
<evidence type="ECO:0000313" key="3">
    <source>
        <dbReference type="EMBL" id="XCN71405.1"/>
    </source>
</evidence>
<feature type="compositionally biased region" description="Basic and acidic residues" evidence="2">
    <location>
        <begin position="12"/>
        <end position="22"/>
    </location>
</feature>
<organism evidence="3">
    <name type="scientific">Candidatus Electrothrix aestuarii</name>
    <dbReference type="NCBI Taxonomy" id="3062594"/>
    <lineage>
        <taxon>Bacteria</taxon>
        <taxon>Pseudomonadati</taxon>
        <taxon>Thermodesulfobacteriota</taxon>
        <taxon>Desulfobulbia</taxon>
        <taxon>Desulfobulbales</taxon>
        <taxon>Desulfobulbaceae</taxon>
        <taxon>Candidatus Electrothrix</taxon>
    </lineage>
</organism>
<keyword evidence="1" id="KW-0175">Coiled coil</keyword>
<gene>
    <name evidence="3" type="ORF">Q3M24_13905</name>
</gene>
<evidence type="ECO:0000256" key="2">
    <source>
        <dbReference type="SAM" id="MobiDB-lite"/>
    </source>
</evidence>
<reference evidence="3" key="1">
    <citation type="journal article" date="2024" name="Syst. Appl. Microbiol.">
        <title>First single-strain enrichments of Electrothrix cable bacteria, description of E. aestuarii sp. nov. and E. rattekaaiensis sp. nov., and proposal of a cable bacteria taxonomy following the rules of the SeqCode.</title>
        <authorList>
            <person name="Plum-Jensen L.E."/>
            <person name="Schramm A."/>
            <person name="Marshall I.P.G."/>
        </authorList>
    </citation>
    <scope>NUCLEOTIDE SEQUENCE</scope>
    <source>
        <strain evidence="3">Rat1</strain>
    </source>
</reference>
<protein>
    <submittedName>
        <fullName evidence="3">Uncharacterized protein</fullName>
    </submittedName>
</protein>
<evidence type="ECO:0000256" key="1">
    <source>
        <dbReference type="SAM" id="Coils"/>
    </source>
</evidence>
<sequence>MFTKIRQLLSRKNIESQRDAPLHHSKRTPSPADEPLDKLEQQWELLSSKRLVLYEEYLFESRPDEQFRLQNALDRIEAGQNEISSLLKESAPEKKRQEFETKQQQLILKLKKIELEYEQIKNQARTASHLTEIQEKERIRLMHVIERTEREYKNIEGELKQLSSQAQDAEELPSGLQQQIMDLEANLDLLNNKLKYLRQQ</sequence>
<name>A0AAU8LQT5_9BACT</name>